<protein>
    <submittedName>
        <fullName evidence="1">Uncharacterized protein</fullName>
    </submittedName>
</protein>
<sequence>MSEDWRTAIEQAFECEALILDEIQVLILRFNQRRAYALADHLNSEFRGLAFASAACVSLHETILARVDRRQPSDQERRLSYPFYTDALMAAYNIRKFLGCLEMKAVVGAKTSDRMIEAFDQHLPATVAAADAIRHNHDRAFGRVRDVVMSERGQLVAVWGAAIKLTDHQLNDFWYEFQPTSVRAMINSLTTTMAD</sequence>
<dbReference type="Proteomes" id="UP000536262">
    <property type="component" value="Unassembled WGS sequence"/>
</dbReference>
<reference evidence="1 2" key="1">
    <citation type="submission" date="2020-08" db="EMBL/GenBank/DDBJ databases">
        <title>Genomic Encyclopedia of Type Strains, Phase IV (KMG-IV): sequencing the most valuable type-strain genomes for metagenomic binning, comparative biology and taxonomic classification.</title>
        <authorList>
            <person name="Goeker M."/>
        </authorList>
    </citation>
    <scope>NUCLEOTIDE SEQUENCE [LARGE SCALE GENOMIC DNA]</scope>
    <source>
        <strain evidence="1 2">DSM 7051</strain>
    </source>
</reference>
<gene>
    <name evidence="1" type="ORF">GGR00_000212</name>
</gene>
<comment type="caution">
    <text evidence="1">The sequence shown here is derived from an EMBL/GenBank/DDBJ whole genome shotgun (WGS) entry which is preliminary data.</text>
</comment>
<keyword evidence="2" id="KW-1185">Reference proteome</keyword>
<organism evidence="1 2">
    <name type="scientific">Aminobacter aganoensis</name>
    <dbReference type="NCBI Taxonomy" id="83264"/>
    <lineage>
        <taxon>Bacteria</taxon>
        <taxon>Pseudomonadati</taxon>
        <taxon>Pseudomonadota</taxon>
        <taxon>Alphaproteobacteria</taxon>
        <taxon>Hyphomicrobiales</taxon>
        <taxon>Phyllobacteriaceae</taxon>
        <taxon>Aminobacter</taxon>
    </lineage>
</organism>
<dbReference type="AlphaFoldDB" id="A0A7X0F3L7"/>
<dbReference type="RefSeq" id="WP_184697269.1">
    <property type="nucleotide sequence ID" value="NZ_BAABEG010000001.1"/>
</dbReference>
<name>A0A7X0F3L7_9HYPH</name>
<evidence type="ECO:0000313" key="1">
    <source>
        <dbReference type="EMBL" id="MBB6352460.1"/>
    </source>
</evidence>
<accession>A0A7X0F3L7</accession>
<dbReference type="EMBL" id="JACHOU010000001">
    <property type="protein sequence ID" value="MBB6352460.1"/>
    <property type="molecule type" value="Genomic_DNA"/>
</dbReference>
<evidence type="ECO:0000313" key="2">
    <source>
        <dbReference type="Proteomes" id="UP000536262"/>
    </source>
</evidence>
<proteinExistence type="predicted"/>